<dbReference type="InterPro" id="IPR012938">
    <property type="entry name" value="Glc/Sorbosone_DH"/>
</dbReference>
<organism evidence="2 3">
    <name type="scientific">Candidatus Nitrosocosmicus oleophilus</name>
    <dbReference type="NCBI Taxonomy" id="1353260"/>
    <lineage>
        <taxon>Archaea</taxon>
        <taxon>Nitrososphaerota</taxon>
        <taxon>Nitrososphaeria</taxon>
        <taxon>Nitrososphaerales</taxon>
        <taxon>Nitrososphaeraceae</taxon>
        <taxon>Candidatus Nitrosocosmicus</taxon>
    </lineage>
</organism>
<dbReference type="AlphaFoldDB" id="A0A654M2H4"/>
<evidence type="ECO:0000259" key="1">
    <source>
        <dbReference type="Pfam" id="PF07995"/>
    </source>
</evidence>
<dbReference type="Pfam" id="PF07995">
    <property type="entry name" value="GSDH"/>
    <property type="match status" value="1"/>
</dbReference>
<dbReference type="GO" id="GO:0016491">
    <property type="term" value="F:oxidoreductase activity"/>
    <property type="evidence" value="ECO:0007669"/>
    <property type="project" value="UniProtKB-KW"/>
</dbReference>
<evidence type="ECO:0000313" key="3">
    <source>
        <dbReference type="Proteomes" id="UP000058925"/>
    </source>
</evidence>
<feature type="domain" description="Glucose/Sorbosone dehydrogenase" evidence="1">
    <location>
        <begin position="61"/>
        <end position="420"/>
    </location>
</feature>
<protein>
    <submittedName>
        <fullName evidence="2">Soluble aldose sugar dehydrogenase YliI</fullName>
        <ecNumber evidence="2">1.1.5.-</ecNumber>
    </submittedName>
</protein>
<dbReference type="EC" id="1.1.5.-" evidence="2"/>
<name>A0A654M2H4_9ARCH</name>
<dbReference type="EMBL" id="CP012850">
    <property type="protein sequence ID" value="ALI36783.1"/>
    <property type="molecule type" value="Genomic_DNA"/>
</dbReference>
<dbReference type="InterPro" id="IPR011041">
    <property type="entry name" value="Quinoprot_gluc/sorb_DH_b-prop"/>
</dbReference>
<dbReference type="PANTHER" id="PTHR19328:SF13">
    <property type="entry name" value="HIPL1 PROTEIN"/>
    <property type="match status" value="1"/>
</dbReference>
<keyword evidence="3" id="KW-1185">Reference proteome</keyword>
<keyword evidence="2" id="KW-0560">Oxidoreductase</keyword>
<dbReference type="InterPro" id="IPR011042">
    <property type="entry name" value="6-blade_b-propeller_TolB-like"/>
</dbReference>
<accession>A0A654M2H4</accession>
<dbReference type="OrthoDB" id="6744at2157"/>
<evidence type="ECO:0000313" key="2">
    <source>
        <dbReference type="EMBL" id="ALI36783.1"/>
    </source>
</evidence>
<gene>
    <name evidence="2" type="primary">yliI_7</name>
    <name evidence="2" type="ORF">NMY3_02592</name>
</gene>
<reference evidence="3" key="1">
    <citation type="submission" date="2015-10" db="EMBL/GenBank/DDBJ databases">
        <title>Niche specialization of a soil ammonia-oxidizing archaeon, Candidatus Nitrosocosmicus oleophilus.</title>
        <authorList>
            <person name="Jung M.-Y."/>
            <person name="Rhee S.-K."/>
        </authorList>
    </citation>
    <scope>NUCLEOTIDE SEQUENCE [LARGE SCALE GENOMIC DNA]</scope>
    <source>
        <strain evidence="3">MY3</strain>
    </source>
</reference>
<dbReference type="KEGG" id="taa:NMY3_02592"/>
<proteinExistence type="predicted"/>
<dbReference type="PANTHER" id="PTHR19328">
    <property type="entry name" value="HEDGEHOG-INTERACTING PROTEIN"/>
    <property type="match status" value="1"/>
</dbReference>
<dbReference type="Gene3D" id="2.120.10.30">
    <property type="entry name" value="TolB, C-terminal domain"/>
    <property type="match status" value="1"/>
</dbReference>
<sequence length="441" mass="48737">MNYNIVLLIGFLYSALLCVVMIFSQNFVYATLNLEKLPTVNDSSIGVKEIGKGLPDSISNIDFLDRNNILALGKTSGEIYLISNEILQPNPVLNLNVSGEVERGLLGIAIEKDPFSIDSINQTIYNELGTSVYLYFTEIHDGNLTHNRLYKYDWNGSRLINPHLILNLPLPPGPHHNGGELAMGPDGFLYVTIGDYEHIGDYRHNGILQNIKNGTAPDDTGVILRLNGSDGSQPIDNPFFSNNTGDPLGKYFGYGIRNSFGISFDPITGKLWESENGPESYDEINILNPGFNGGWKIVHGPISRTNSTLANLTQLHGAKYIDPVFSWKIPVGITGIDFMKSSKLGTKYLNNLFVGDFNNGNLYHLMVNKTRTGLNFDDIPGLQDLVADNNLEQSPIVFGTGFGRITDVKTGPDGLLYVVDYGYGKIDDNPPVHRIFKLYPK</sequence>
<dbReference type="SUPFAM" id="SSF50952">
    <property type="entry name" value="Soluble quinoprotein glucose dehydrogenase"/>
    <property type="match status" value="1"/>
</dbReference>
<dbReference type="Proteomes" id="UP000058925">
    <property type="component" value="Chromosome"/>
</dbReference>